<evidence type="ECO:0000256" key="11">
    <source>
        <dbReference type="SAM" id="MobiDB-lite"/>
    </source>
</evidence>
<evidence type="ECO:0000313" key="14">
    <source>
        <dbReference type="Proteomes" id="UP000001996"/>
    </source>
</evidence>
<dbReference type="KEGG" id="lel:PVL30_000629"/>
<dbReference type="GO" id="GO:0003729">
    <property type="term" value="F:mRNA binding"/>
    <property type="evidence" value="ECO:0007669"/>
    <property type="project" value="TreeGrafter"/>
</dbReference>
<feature type="domain" description="MIF4G" evidence="12">
    <location>
        <begin position="65"/>
        <end position="308"/>
    </location>
</feature>
<feature type="region of interest" description="Disordered" evidence="11">
    <location>
        <begin position="1"/>
        <end position="53"/>
    </location>
</feature>
<dbReference type="GO" id="GO:0005846">
    <property type="term" value="C:nuclear cap binding complex"/>
    <property type="evidence" value="ECO:0007669"/>
    <property type="project" value="InterPro"/>
</dbReference>
<dbReference type="OrthoDB" id="10252707at2759"/>
<evidence type="ECO:0000256" key="9">
    <source>
        <dbReference type="ARBA" id="ARBA00030965"/>
    </source>
</evidence>
<dbReference type="InterPro" id="IPR015174">
    <property type="entry name" value="MIF4G-like_typ-2"/>
</dbReference>
<accession>A5DTG5</accession>
<protein>
    <recommendedName>
        <fullName evidence="10">Nuclear cap-binding protein complex subunit 1</fullName>
    </recommendedName>
    <alternativeName>
        <fullName evidence="9">80 kDa nuclear cap-binding protein</fullName>
    </alternativeName>
</protein>
<name>A5DTG5_LODEL</name>
<keyword evidence="6" id="KW-0694">RNA-binding</keyword>
<sequence length="1024" mass="118041">MEFGSSNKRSRDDFEQDQGFGGSLGPTHAREHHQHPHQHLHPNPSSTSSLYESKRQRIDPAQELINNVCKDIRRLGENPNVAAQVDDVNYISNPIVAEFEKIDTLRNAILSTIYAIIVEQPHKINAISNMVFICNAKNFVIAKYVIEYLHTKIQILLDSVNGVVDVSHEKREDAGVFNNIKSILKFLSVLSPIIDDYAIINVYSQFLQFAIDLQTQTGQEKRNGIAQEIFYNTLVAMPYLLSNDKSEEVKGHLNDLIELAGKFPIVEPETNKLIQPFDSKMDNLDIPYTPKKLVDLILPSLKALQTNDWELKLFLDFEPFLEPIIKNALENNAVAKEIVKHKLPQFSLPTFDKVQAYKSKHKESIDNVWKQNLRLLFQVYNQNTEFETVPPIETYTGLFFKDLAFDILTNLSFNKNEASIQLSVLDLFFDSDLFAPLGTSIDQLTMIDADNKSGENDPPLSTWKIEDVAVESILTMIFQLPRTLHREIYYYTVLIACCKESPESMAPVFGRAIRYFYANLQTLDYELKIRFLDWMTTQISNFEFSWKWEEWVKDSQQYSQLKYHPKKNFIKNLIAKEIRLSNKKRIRESFVDVIDGNVVNFEEFYQYLDISMFANAKDYILSYDSALYGDLAEIKDLLSSLYDEKQALLLAKSNPSYQEEIFFNFTNPRLPLHATGLRTYEFIMSHHKSNKDFSELYKSILDDVNKLNEEASQSLGGNNGETKETEETRETDETEATKETDETDKTKQQQQQQQQQQQSQHLEALIPEPVKFAINLIMQSYCYIGSRSIYSEVSILSRDADKLKYLSGQPIEPKTTAPVSLVEGETEFENLDLTEEDVQNRQNWIIDSIFRIWVHQPQVVFLILENLIEFGVIKPEFLLAKAFKSNLIIDNVSCMESVNRILENSKPAVLKQGIAVLFKTIVARLNELELGVDEIVNIDELDSSNAERVDKQWLFYEYLGLLKSYFRKFIKQQDFDENGGSDGAAANDEEANKDFIENIKSIFNDIQNIPTRINILSWFSELEV</sequence>
<dbReference type="GeneID" id="5234857"/>
<dbReference type="EMBL" id="CH981524">
    <property type="protein sequence ID" value="EDK42473.1"/>
    <property type="molecule type" value="Genomic_DNA"/>
</dbReference>
<evidence type="ECO:0000259" key="12">
    <source>
        <dbReference type="SMART" id="SM00543"/>
    </source>
</evidence>
<dbReference type="FunCoup" id="A5DTG5">
    <property type="interactions" value="929"/>
</dbReference>
<feature type="compositionally biased region" description="Basic and acidic residues" evidence="11">
    <location>
        <begin position="735"/>
        <end position="747"/>
    </location>
</feature>
<dbReference type="FunFam" id="1.25.40.180:FF:000056">
    <property type="entry name" value="Sto1p"/>
    <property type="match status" value="1"/>
</dbReference>
<dbReference type="AlphaFoldDB" id="A5DTG5"/>
<proteinExistence type="inferred from homology"/>
<keyword evidence="14" id="KW-1185">Reference proteome</keyword>
<evidence type="ECO:0000256" key="5">
    <source>
        <dbReference type="ARBA" id="ARBA00022816"/>
    </source>
</evidence>
<evidence type="ECO:0000256" key="2">
    <source>
        <dbReference type="ARBA" id="ARBA00007413"/>
    </source>
</evidence>
<dbReference type="VEuPathDB" id="FungiDB:LELG_00651"/>
<feature type="compositionally biased region" description="Basic residues" evidence="11">
    <location>
        <begin position="30"/>
        <end position="40"/>
    </location>
</feature>
<evidence type="ECO:0000256" key="4">
    <source>
        <dbReference type="ARBA" id="ARBA00022664"/>
    </source>
</evidence>
<dbReference type="Pfam" id="PF09088">
    <property type="entry name" value="MIF4G_like"/>
    <property type="match status" value="1"/>
</dbReference>
<dbReference type="GO" id="GO:0006406">
    <property type="term" value="P:mRNA export from nucleus"/>
    <property type="evidence" value="ECO:0007669"/>
    <property type="project" value="InterPro"/>
</dbReference>
<dbReference type="GO" id="GO:0000184">
    <property type="term" value="P:nuclear-transcribed mRNA catabolic process, nonsense-mediated decay"/>
    <property type="evidence" value="ECO:0007669"/>
    <property type="project" value="TreeGrafter"/>
</dbReference>
<comment type="similarity">
    <text evidence="2">Belongs to the NCBP1 family.</text>
</comment>
<evidence type="ECO:0000313" key="13">
    <source>
        <dbReference type="EMBL" id="EDK42473.1"/>
    </source>
</evidence>
<gene>
    <name evidence="13" type="ORF">LELG_00651</name>
</gene>
<evidence type="ECO:0000256" key="6">
    <source>
        <dbReference type="ARBA" id="ARBA00022884"/>
    </source>
</evidence>
<evidence type="ECO:0000256" key="10">
    <source>
        <dbReference type="ARBA" id="ARBA00074671"/>
    </source>
</evidence>
<keyword evidence="3" id="KW-0813">Transport</keyword>
<dbReference type="Gene3D" id="1.25.40.180">
    <property type="match status" value="3"/>
</dbReference>
<dbReference type="SMART" id="SM00543">
    <property type="entry name" value="MIF4G"/>
    <property type="match status" value="1"/>
</dbReference>
<evidence type="ECO:0000256" key="8">
    <source>
        <dbReference type="ARBA" id="ARBA00023242"/>
    </source>
</evidence>
<evidence type="ECO:0000256" key="3">
    <source>
        <dbReference type="ARBA" id="ARBA00022448"/>
    </source>
</evidence>
<dbReference type="GO" id="GO:0008380">
    <property type="term" value="P:RNA splicing"/>
    <property type="evidence" value="ECO:0007669"/>
    <property type="project" value="UniProtKB-KW"/>
</dbReference>
<dbReference type="InParanoid" id="A5DTG5"/>
<dbReference type="InterPro" id="IPR003890">
    <property type="entry name" value="MIF4G-like_typ-3"/>
</dbReference>
<dbReference type="SUPFAM" id="SSF48371">
    <property type="entry name" value="ARM repeat"/>
    <property type="match status" value="3"/>
</dbReference>
<evidence type="ECO:0000256" key="7">
    <source>
        <dbReference type="ARBA" id="ARBA00023187"/>
    </source>
</evidence>
<comment type="subcellular location">
    <subcellularLocation>
        <location evidence="1">Nucleus</location>
    </subcellularLocation>
</comment>
<dbReference type="InterPro" id="IPR015172">
    <property type="entry name" value="MIF4G-like_typ-1"/>
</dbReference>
<dbReference type="GO" id="GO:0000339">
    <property type="term" value="F:RNA cap binding"/>
    <property type="evidence" value="ECO:0007669"/>
    <property type="project" value="InterPro"/>
</dbReference>
<dbReference type="OMA" id="RIWVHQP"/>
<dbReference type="Proteomes" id="UP000001996">
    <property type="component" value="Unassembled WGS sequence"/>
</dbReference>
<dbReference type="GO" id="GO:0005634">
    <property type="term" value="C:nucleus"/>
    <property type="evidence" value="ECO:0007669"/>
    <property type="project" value="UniProtKB-SubCell"/>
</dbReference>
<dbReference type="Pfam" id="PF09090">
    <property type="entry name" value="MIF4G_like_2"/>
    <property type="match status" value="1"/>
</dbReference>
<evidence type="ECO:0000256" key="1">
    <source>
        <dbReference type="ARBA" id="ARBA00004123"/>
    </source>
</evidence>
<organism evidence="13 14">
    <name type="scientific">Lodderomyces elongisporus (strain ATCC 11503 / CBS 2605 / JCM 1781 / NBRC 1676 / NRRL YB-4239)</name>
    <name type="common">Yeast</name>
    <name type="synonym">Saccharomyces elongisporus</name>
    <dbReference type="NCBI Taxonomy" id="379508"/>
    <lineage>
        <taxon>Eukaryota</taxon>
        <taxon>Fungi</taxon>
        <taxon>Dikarya</taxon>
        <taxon>Ascomycota</taxon>
        <taxon>Saccharomycotina</taxon>
        <taxon>Pichiomycetes</taxon>
        <taxon>Debaryomycetaceae</taxon>
        <taxon>Candida/Lodderomyces clade</taxon>
        <taxon>Lodderomyces</taxon>
    </lineage>
</organism>
<dbReference type="PANTHER" id="PTHR12412">
    <property type="entry name" value="CAP BINDING PROTEIN"/>
    <property type="match status" value="1"/>
</dbReference>
<dbReference type="PANTHER" id="PTHR12412:SF2">
    <property type="entry name" value="NUCLEAR CAP-BINDING PROTEIN SUBUNIT 1"/>
    <property type="match status" value="1"/>
</dbReference>
<feature type="region of interest" description="Disordered" evidence="11">
    <location>
        <begin position="709"/>
        <end position="760"/>
    </location>
</feature>
<dbReference type="HOGENOM" id="CLU_011380_0_0_1"/>
<keyword evidence="4" id="KW-0507">mRNA processing</keyword>
<reference evidence="13 14" key="1">
    <citation type="journal article" date="2009" name="Nature">
        <title>Evolution of pathogenicity and sexual reproduction in eight Candida genomes.</title>
        <authorList>
            <person name="Butler G."/>
            <person name="Rasmussen M.D."/>
            <person name="Lin M.F."/>
            <person name="Santos M.A."/>
            <person name="Sakthikumar S."/>
            <person name="Munro C.A."/>
            <person name="Rheinbay E."/>
            <person name="Grabherr M."/>
            <person name="Forche A."/>
            <person name="Reedy J.L."/>
            <person name="Agrafioti I."/>
            <person name="Arnaud M.B."/>
            <person name="Bates S."/>
            <person name="Brown A.J."/>
            <person name="Brunke S."/>
            <person name="Costanzo M.C."/>
            <person name="Fitzpatrick D.A."/>
            <person name="de Groot P.W."/>
            <person name="Harris D."/>
            <person name="Hoyer L.L."/>
            <person name="Hube B."/>
            <person name="Klis F.M."/>
            <person name="Kodira C."/>
            <person name="Lennard N."/>
            <person name="Logue M.E."/>
            <person name="Martin R."/>
            <person name="Neiman A.M."/>
            <person name="Nikolaou E."/>
            <person name="Quail M.A."/>
            <person name="Quinn J."/>
            <person name="Santos M.C."/>
            <person name="Schmitzberger F.F."/>
            <person name="Sherlock G."/>
            <person name="Shah P."/>
            <person name="Silverstein K.A."/>
            <person name="Skrzypek M.S."/>
            <person name="Soll D."/>
            <person name="Staggs R."/>
            <person name="Stansfield I."/>
            <person name="Stumpf M.P."/>
            <person name="Sudbery P.E."/>
            <person name="Srikantha T."/>
            <person name="Zeng Q."/>
            <person name="Berman J."/>
            <person name="Berriman M."/>
            <person name="Heitman J."/>
            <person name="Gow N.A."/>
            <person name="Lorenz M.C."/>
            <person name="Birren B.W."/>
            <person name="Kellis M."/>
            <person name="Cuomo C.A."/>
        </authorList>
    </citation>
    <scope>NUCLEOTIDE SEQUENCE [LARGE SCALE GENOMIC DNA]</scope>
    <source>
        <strain evidence="14">ATCC 11503 / BCRC 21390 / CBS 2605 / JCM 1781 / NBRC 1676 / NRRL YB-4239</strain>
    </source>
</reference>
<dbReference type="InterPro" id="IPR016024">
    <property type="entry name" value="ARM-type_fold"/>
</dbReference>
<dbReference type="eggNOG" id="KOG1104">
    <property type="taxonomic scope" value="Eukaryota"/>
</dbReference>
<dbReference type="GO" id="GO:0006397">
    <property type="term" value="P:mRNA processing"/>
    <property type="evidence" value="ECO:0007669"/>
    <property type="project" value="UniProtKB-KW"/>
</dbReference>
<dbReference type="STRING" id="379508.A5DTG5"/>
<keyword evidence="7" id="KW-0508">mRNA splicing</keyword>
<keyword evidence="5" id="KW-0509">mRNA transport</keyword>
<keyword evidence="8" id="KW-0539">Nucleus</keyword>
<dbReference type="InterPro" id="IPR027159">
    <property type="entry name" value="CBP80"/>
</dbReference>
<feature type="compositionally biased region" description="Low complexity" evidence="11">
    <location>
        <begin position="748"/>
        <end position="758"/>
    </location>
</feature>